<reference evidence="4 5" key="1">
    <citation type="journal article" date="2022" name="bioRxiv">
        <title>Genomics of Preaxostyla Flagellates Illuminates Evolutionary Transitions and the Path Towards Mitochondrial Loss.</title>
        <authorList>
            <person name="Novak L.V.F."/>
            <person name="Treitli S.C."/>
            <person name="Pyrih J."/>
            <person name="Halakuc P."/>
            <person name="Pipaliya S.V."/>
            <person name="Vacek V."/>
            <person name="Brzon O."/>
            <person name="Soukal P."/>
            <person name="Eme L."/>
            <person name="Dacks J.B."/>
            <person name="Karnkowska A."/>
            <person name="Elias M."/>
            <person name="Hampl V."/>
        </authorList>
    </citation>
    <scope>NUCLEOTIDE SEQUENCE [LARGE SCALE GENOMIC DNA]</scope>
    <source>
        <strain evidence="4">NAU3</strain>
        <tissue evidence="4">Gut</tissue>
    </source>
</reference>
<feature type="compositionally biased region" description="Polar residues" evidence="3">
    <location>
        <begin position="993"/>
        <end position="1008"/>
    </location>
</feature>
<dbReference type="EMBL" id="JARBJD010000055">
    <property type="protein sequence ID" value="KAK2956479.1"/>
    <property type="molecule type" value="Genomic_DNA"/>
</dbReference>
<feature type="coiled-coil region" evidence="2">
    <location>
        <begin position="1110"/>
        <end position="1137"/>
    </location>
</feature>
<evidence type="ECO:0000256" key="2">
    <source>
        <dbReference type="SAM" id="Coils"/>
    </source>
</evidence>
<accession>A0ABQ9XYF1</accession>
<feature type="region of interest" description="Disordered" evidence="3">
    <location>
        <begin position="387"/>
        <end position="443"/>
    </location>
</feature>
<feature type="compositionally biased region" description="Polar residues" evidence="3">
    <location>
        <begin position="685"/>
        <end position="698"/>
    </location>
</feature>
<evidence type="ECO:0000256" key="3">
    <source>
        <dbReference type="SAM" id="MobiDB-lite"/>
    </source>
</evidence>
<feature type="compositionally biased region" description="Basic and acidic residues" evidence="3">
    <location>
        <begin position="52"/>
        <end position="68"/>
    </location>
</feature>
<feature type="region of interest" description="Disordered" evidence="3">
    <location>
        <begin position="947"/>
        <end position="974"/>
    </location>
</feature>
<feature type="compositionally biased region" description="Basic and acidic residues" evidence="3">
    <location>
        <begin position="1"/>
        <end position="21"/>
    </location>
</feature>
<feature type="compositionally biased region" description="Polar residues" evidence="3">
    <location>
        <begin position="812"/>
        <end position="827"/>
    </location>
</feature>
<feature type="compositionally biased region" description="Polar residues" evidence="3">
    <location>
        <begin position="1052"/>
        <end position="1069"/>
    </location>
</feature>
<gene>
    <name evidence="4" type="ORF">BLNAU_8533</name>
</gene>
<feature type="region of interest" description="Disordered" evidence="3">
    <location>
        <begin position="246"/>
        <end position="266"/>
    </location>
</feature>
<feature type="region of interest" description="Disordered" evidence="3">
    <location>
        <begin position="1"/>
        <end position="32"/>
    </location>
</feature>
<dbReference type="Proteomes" id="UP001281761">
    <property type="component" value="Unassembled WGS sequence"/>
</dbReference>
<name>A0ABQ9XYF1_9EUKA</name>
<feature type="region of interest" description="Disordered" evidence="3">
    <location>
        <begin position="731"/>
        <end position="827"/>
    </location>
</feature>
<organism evidence="4 5">
    <name type="scientific">Blattamonas nauphoetae</name>
    <dbReference type="NCBI Taxonomy" id="2049346"/>
    <lineage>
        <taxon>Eukaryota</taxon>
        <taxon>Metamonada</taxon>
        <taxon>Preaxostyla</taxon>
        <taxon>Oxymonadida</taxon>
        <taxon>Blattamonas</taxon>
    </lineage>
</organism>
<feature type="coiled-coil region" evidence="2">
    <location>
        <begin position="447"/>
        <end position="574"/>
    </location>
</feature>
<sequence>MESDDEKKDSKTVVIPKEVKSPEPSQNKIEQEHTVALVVTLTDQTMAESIGEENKESTKQVEKKEEPKVQDNEILCENNGREEFIIDTRIQHFPPHDNAPTKSTSLNTASSTGHPGLNLCSGLFELGVFLLVHGLDDHTCENRKGGESKILGRSLRSEQGVTVNEKQTRKGMRGRTNIDALLMRLDIGLDIATSTGHSLTGQEAWKGLAKEGEHRATRCCSCQGSEVVVNCNLNCRLERMMQSTTSTTSRHMSETSSFRSTSIPAGHLSATGLTRSASESAHRRNKLRGMRDFAKSGVVLPVGPPIHESARTLSIERVTVQRGAHTRQQRQSRAQIVRVVAVSITRSSLPRQHPPTVFLGATSVGSLINRGWEMELIIPKEHLIQSQSSTQGDFHKKPSNDPTLGALNDIHPQTDDSQPEQENEGSDTRSVGSNELSTHEDTLSGFVGRLMKELEEVENEKNALSTRIDELYEKNVVLSNEIEKIENQNSILKIEAHSANLLKEQVQQHQTEIEALQSELSLTKKKNRQLAADLDRSRSGAEALELSRSTGTEIRKLQKENAQLRIAVDDLVSKMKRNESELPSIEIPSPLPMGTLEAPELVHILPNRTTVLTFDAVEFTSDSGKSFDPSELLAKIKTLEQTIAQNKKVEDDLRQYNQILEQTQIENQKKIEQFQQEAKPPSPKPTNTNELKQLQQKLSTTERQLNAMKIEKRSLEEEVKRLEADLKAARTTKASAWSGLSHPKPAKEPRTSGGMGGGFGGGLGGGLGKMQRTPPQSPTQVSSSVFSNDDRGGNDKKDVPDELSPRSKTEKSNTTAIQPTQTQNQLSAISPQLTDIASLIPPPDEPSLLNQPNMHASAYETAELSVQLIRLSQELHTAKRELKLALNSAETVAKELREADAENMRVREEMGLLIEEQKRLRERLSEASQNEKLAEEQAMSWKRAAMRAEEEGERKEDSLSRVVRERKETEMEAEGMRATIAELRHQLNQIQYSSRSAENTSKARSSSVPPYIPDQYNDSYDQAPDPLSTSIRYVSDNNPPAAPPQIHRRGAPTQSQPAPFSMDDTPTSSRHCEIELDPSLTPKQQLTKALMMKQQANLTLGNLPEFNKAKGAQKAKIKENEEKLEVAERTIQMLRQMGVS</sequence>
<proteinExistence type="predicted"/>
<protein>
    <submittedName>
        <fullName evidence="4">Uncharacterized protein</fullName>
    </submittedName>
</protein>
<dbReference type="PANTHER" id="PTHR32083:SF48">
    <property type="entry name" value="TRANS-GOLGI NETWORK-LOCALIZED SYP41-INTERACTING PROTEIN 1"/>
    <property type="match status" value="1"/>
</dbReference>
<keyword evidence="5" id="KW-1185">Reference proteome</keyword>
<feature type="compositionally biased region" description="Basic and acidic residues" evidence="3">
    <location>
        <begin position="788"/>
        <end position="811"/>
    </location>
</feature>
<feature type="region of interest" description="Disordered" evidence="3">
    <location>
        <begin position="49"/>
        <end position="68"/>
    </location>
</feature>
<evidence type="ECO:0000313" key="5">
    <source>
        <dbReference type="Proteomes" id="UP001281761"/>
    </source>
</evidence>
<dbReference type="PANTHER" id="PTHR32083">
    <property type="entry name" value="CILIA AND FLAGELLA-ASSOCIATED PROTEIN 58-RELATED"/>
    <property type="match status" value="1"/>
</dbReference>
<feature type="region of interest" description="Disordered" evidence="3">
    <location>
        <begin position="993"/>
        <end position="1070"/>
    </location>
</feature>
<feature type="compositionally biased region" description="Gly residues" evidence="3">
    <location>
        <begin position="753"/>
        <end position="768"/>
    </location>
</feature>
<feature type="compositionally biased region" description="Low complexity" evidence="3">
    <location>
        <begin position="246"/>
        <end position="257"/>
    </location>
</feature>
<evidence type="ECO:0000256" key="1">
    <source>
        <dbReference type="ARBA" id="ARBA00023054"/>
    </source>
</evidence>
<feature type="region of interest" description="Disordered" evidence="3">
    <location>
        <begin position="672"/>
        <end position="698"/>
    </location>
</feature>
<feature type="compositionally biased region" description="Polar residues" evidence="3">
    <location>
        <begin position="1027"/>
        <end position="1038"/>
    </location>
</feature>
<keyword evidence="1 2" id="KW-0175">Coiled coil</keyword>
<evidence type="ECO:0000313" key="4">
    <source>
        <dbReference type="EMBL" id="KAK2956479.1"/>
    </source>
</evidence>
<comment type="caution">
    <text evidence="4">The sequence shown here is derived from an EMBL/GenBank/DDBJ whole genome shotgun (WGS) entry which is preliminary data.</text>
</comment>
<feature type="compositionally biased region" description="Basic and acidic residues" evidence="3">
    <location>
        <begin position="947"/>
        <end position="970"/>
    </location>
</feature>